<dbReference type="RefSeq" id="WP_019687571.1">
    <property type="nucleotide sequence ID" value="NZ_CP036496.1"/>
</dbReference>
<dbReference type="GeneID" id="93346417"/>
<organism evidence="1 2">
    <name type="scientific">Paenibacillus polymyxa</name>
    <name type="common">Bacillus polymyxa</name>
    <dbReference type="NCBI Taxonomy" id="1406"/>
    <lineage>
        <taxon>Bacteria</taxon>
        <taxon>Bacillati</taxon>
        <taxon>Bacillota</taxon>
        <taxon>Bacilli</taxon>
        <taxon>Bacillales</taxon>
        <taxon>Paenibacillaceae</taxon>
        <taxon>Paenibacillus</taxon>
    </lineage>
</organism>
<dbReference type="EMBL" id="UGSC01000001">
    <property type="protein sequence ID" value="SUA70178.1"/>
    <property type="molecule type" value="Genomic_DNA"/>
</dbReference>
<dbReference type="AlphaFoldDB" id="A0A378Y034"/>
<proteinExistence type="predicted"/>
<evidence type="ECO:0000313" key="2">
    <source>
        <dbReference type="Proteomes" id="UP000254400"/>
    </source>
</evidence>
<name>A0A378Y034_PAEPO</name>
<sequence length="150" mass="17574">MSINMGDRFKLISTGQRLEVSEIVTMYKLSPVGAKALSTPAMTEEELIENYKPIIEEETNKMAERNYGYNQNKDYTGFVCELTWTLEKTMEKLKELSITPPDGWVPHPEGFVVKEDHRNDMLIQFYNIETDEELEETFWIKFEDAISYWA</sequence>
<protein>
    <submittedName>
        <fullName evidence="1">Uncharacterized protein</fullName>
    </submittedName>
</protein>
<dbReference type="Proteomes" id="UP000254400">
    <property type="component" value="Unassembled WGS sequence"/>
</dbReference>
<accession>A0A378Y034</accession>
<evidence type="ECO:0000313" key="1">
    <source>
        <dbReference type="EMBL" id="SUA70178.1"/>
    </source>
</evidence>
<reference evidence="1 2" key="1">
    <citation type="submission" date="2018-06" db="EMBL/GenBank/DDBJ databases">
        <authorList>
            <consortium name="Pathogen Informatics"/>
            <person name="Doyle S."/>
        </authorList>
    </citation>
    <scope>NUCLEOTIDE SEQUENCE [LARGE SCALE GENOMIC DNA]</scope>
    <source>
        <strain evidence="1 2">NCTC10343</strain>
    </source>
</reference>
<gene>
    <name evidence="1" type="ORF">NCTC10343_03048</name>
</gene>